<keyword evidence="2" id="KW-0067">ATP-binding</keyword>
<dbReference type="GO" id="GO:0005737">
    <property type="term" value="C:cytoplasm"/>
    <property type="evidence" value="ECO:0007669"/>
    <property type="project" value="TreeGrafter"/>
</dbReference>
<evidence type="ECO:0000313" key="5">
    <source>
        <dbReference type="Proteomes" id="UP000295573"/>
    </source>
</evidence>
<dbReference type="SUPFAM" id="SSF46894">
    <property type="entry name" value="C-terminal effector domain of the bipartite response regulators"/>
    <property type="match status" value="1"/>
</dbReference>
<dbReference type="GO" id="GO:0006355">
    <property type="term" value="P:regulation of DNA-templated transcription"/>
    <property type="evidence" value="ECO:0007669"/>
    <property type="project" value="InterPro"/>
</dbReference>
<dbReference type="EMBL" id="SLWR01000009">
    <property type="protein sequence ID" value="TCO45211.1"/>
    <property type="molecule type" value="Genomic_DNA"/>
</dbReference>
<keyword evidence="1" id="KW-0547">Nucleotide-binding</keyword>
<dbReference type="PANTHER" id="PTHR16305">
    <property type="entry name" value="TESTICULAR SOLUBLE ADENYLYL CYCLASE"/>
    <property type="match status" value="1"/>
</dbReference>
<dbReference type="PRINTS" id="PR00038">
    <property type="entry name" value="HTHLUXR"/>
</dbReference>
<name>A0A4R2IJJ0_9ACTN</name>
<dbReference type="PROSITE" id="PS50043">
    <property type="entry name" value="HTH_LUXR_2"/>
    <property type="match status" value="1"/>
</dbReference>
<gene>
    <name evidence="4" type="ORF">EV646_109386</name>
</gene>
<dbReference type="InterPro" id="IPR000792">
    <property type="entry name" value="Tscrpt_reg_LuxR_C"/>
</dbReference>
<dbReference type="InterPro" id="IPR027417">
    <property type="entry name" value="P-loop_NTPase"/>
</dbReference>
<evidence type="ECO:0000259" key="3">
    <source>
        <dbReference type="PROSITE" id="PS50043"/>
    </source>
</evidence>
<dbReference type="GO" id="GO:0005524">
    <property type="term" value="F:ATP binding"/>
    <property type="evidence" value="ECO:0007669"/>
    <property type="project" value="UniProtKB-KW"/>
</dbReference>
<accession>A0A4R2IJJ0</accession>
<evidence type="ECO:0000256" key="2">
    <source>
        <dbReference type="ARBA" id="ARBA00022840"/>
    </source>
</evidence>
<evidence type="ECO:0000313" key="4">
    <source>
        <dbReference type="EMBL" id="TCO45211.1"/>
    </source>
</evidence>
<dbReference type="InterPro" id="IPR036388">
    <property type="entry name" value="WH-like_DNA-bd_sf"/>
</dbReference>
<dbReference type="InterPro" id="IPR041664">
    <property type="entry name" value="AAA_16"/>
</dbReference>
<dbReference type="PANTHER" id="PTHR16305:SF35">
    <property type="entry name" value="TRANSCRIPTIONAL ACTIVATOR DOMAIN"/>
    <property type="match status" value="1"/>
</dbReference>
<feature type="domain" description="HTH luxR-type" evidence="3">
    <location>
        <begin position="828"/>
        <end position="893"/>
    </location>
</feature>
<dbReference type="Pfam" id="PF13191">
    <property type="entry name" value="AAA_16"/>
    <property type="match status" value="1"/>
</dbReference>
<dbReference type="SUPFAM" id="SSF52540">
    <property type="entry name" value="P-loop containing nucleoside triphosphate hydrolases"/>
    <property type="match status" value="1"/>
</dbReference>
<dbReference type="SUPFAM" id="SSF48452">
    <property type="entry name" value="TPR-like"/>
    <property type="match status" value="1"/>
</dbReference>
<evidence type="ECO:0000256" key="1">
    <source>
        <dbReference type="ARBA" id="ARBA00022741"/>
    </source>
</evidence>
<sequence>MIGPAGIGKSALLDYVDGQTKDLTVIRATGSPSETDISYAGLSQLLSPITRFAQSLPDLQSRALAAAVAAGPSEGTDGVFPTYLGTMNLMAAAASDNPLVVLIDDAHWFDHASLSAVVFAGRRLGHDPVAIVLTYRDDPDLPQPQPELPVMALGGLDPAAAAALLRQQGYEVGDDVARSLVRATGGNPLALRDLPTYVLPSEFAAYLLNREPIPVGRVLESAYGKAVSQLPPAARQATLIAAVLDHQDIRLVSRALASATIDLSALLQAETAGLIKVDNDKVQFRHPLVRSAIVQIAAPADRRVAHLAAAEALVEAVRPVDYEARVWHLARACVGTHEPTAARLEELASSAAARGGYVAAALTFERAAALSASRQDRLRRLLAAADSAFTGGMSIRCAELLDQAREHAIDEPAEMTAIDHLAGRLDTWSGKPSGAASRLAALAVKVRPENSVLGMSISVDATVAAVFAGDMVAASRNAQMVGSIVLDIGPEYQPISDLMIGAVKAMRGDGKRALPLLDRCRPAIDVPTLSLGGLEQLIYLAVSYTFIDAFDACLPLFKRATEEARLRGAIGLLPFALTHGAVADFRSGNWDQALAGASEGLSLAEDTHRETERPNALAVLAMIEAARGDHAAREHAETAVALAREMGAQFVEAQSYSMLGLLELGVGHPAEAIAPLRHCGEMAARLGLLELGHLQWAAELIEAQVRTNQVTGTAPTLSLMRRLCHDGAIALNNALLERCLGLVDEDGQWEYHYIAALDHHDGGITRPFEKARTQLCFGESLRRHRRRKDARIHLTAAWEVFSHLGAAPWARRTAQELEATGSVTLGRVTLKSHLLTPQEFQVAMAVESGATNRQIANSLFLSQKTVEFHLSAIYRRLGLKSRGELVELMRSDMPT</sequence>
<dbReference type="AlphaFoldDB" id="A0A4R2IJJ0"/>
<dbReference type="Gene3D" id="1.10.10.10">
    <property type="entry name" value="Winged helix-like DNA-binding domain superfamily/Winged helix DNA-binding domain"/>
    <property type="match status" value="1"/>
</dbReference>
<dbReference type="SMART" id="SM00421">
    <property type="entry name" value="HTH_LUXR"/>
    <property type="match status" value="1"/>
</dbReference>
<dbReference type="GO" id="GO:0004016">
    <property type="term" value="F:adenylate cyclase activity"/>
    <property type="evidence" value="ECO:0007669"/>
    <property type="project" value="TreeGrafter"/>
</dbReference>
<dbReference type="Proteomes" id="UP000295573">
    <property type="component" value="Unassembled WGS sequence"/>
</dbReference>
<proteinExistence type="predicted"/>
<protein>
    <submittedName>
        <fullName evidence="4">AAA ATPase-like protein</fullName>
    </submittedName>
</protein>
<dbReference type="InterPro" id="IPR011990">
    <property type="entry name" value="TPR-like_helical_dom_sf"/>
</dbReference>
<dbReference type="CDD" id="cd06170">
    <property type="entry name" value="LuxR_C_like"/>
    <property type="match status" value="1"/>
</dbReference>
<dbReference type="Pfam" id="PF00196">
    <property type="entry name" value="GerE"/>
    <property type="match status" value="1"/>
</dbReference>
<reference evidence="4 5" key="1">
    <citation type="journal article" date="2015" name="Stand. Genomic Sci.">
        <title>Genomic Encyclopedia of Bacterial and Archaeal Type Strains, Phase III: the genomes of soil and plant-associated and newly described type strains.</title>
        <authorList>
            <person name="Whitman W.B."/>
            <person name="Woyke T."/>
            <person name="Klenk H.P."/>
            <person name="Zhou Y."/>
            <person name="Lilburn T.G."/>
            <person name="Beck B.J."/>
            <person name="De Vos P."/>
            <person name="Vandamme P."/>
            <person name="Eisen J.A."/>
            <person name="Garrity G."/>
            <person name="Hugenholtz P."/>
            <person name="Kyrpides N.C."/>
        </authorList>
    </citation>
    <scope>NUCLEOTIDE SEQUENCE [LARGE SCALE GENOMIC DNA]</scope>
    <source>
        <strain evidence="4 5">VKM Ac-2541</strain>
    </source>
</reference>
<dbReference type="InterPro" id="IPR016032">
    <property type="entry name" value="Sig_transdc_resp-reg_C-effctor"/>
</dbReference>
<keyword evidence="5" id="KW-1185">Reference proteome</keyword>
<dbReference type="Gene3D" id="1.25.40.10">
    <property type="entry name" value="Tetratricopeptide repeat domain"/>
    <property type="match status" value="1"/>
</dbReference>
<dbReference type="GO" id="GO:0003677">
    <property type="term" value="F:DNA binding"/>
    <property type="evidence" value="ECO:0007669"/>
    <property type="project" value="InterPro"/>
</dbReference>
<dbReference type="PROSITE" id="PS00622">
    <property type="entry name" value="HTH_LUXR_1"/>
    <property type="match status" value="1"/>
</dbReference>
<comment type="caution">
    <text evidence="4">The sequence shown here is derived from an EMBL/GenBank/DDBJ whole genome shotgun (WGS) entry which is preliminary data.</text>
</comment>
<organism evidence="4 5">
    <name type="scientific">Kribbella antiqua</name>
    <dbReference type="NCBI Taxonomy" id="2512217"/>
    <lineage>
        <taxon>Bacteria</taxon>
        <taxon>Bacillati</taxon>
        <taxon>Actinomycetota</taxon>
        <taxon>Actinomycetes</taxon>
        <taxon>Propionibacteriales</taxon>
        <taxon>Kribbellaceae</taxon>
        <taxon>Kribbella</taxon>
    </lineage>
</organism>